<dbReference type="EnsemblProtists" id="Phyra76263">
    <property type="protein sequence ID" value="Phyra76263"/>
    <property type="gene ID" value="Phyra76263"/>
</dbReference>
<evidence type="ECO:0000313" key="2">
    <source>
        <dbReference type="Proteomes" id="UP000005238"/>
    </source>
</evidence>
<sequence length="180" mass="20567">MLFRGFKPEKVLKKMKVTSLKDKNFNSFARYYANYLAKYPKKAANMPKTAADAIVLPKLAEGLDQKLVPAHMKLKLKEIGVEDTTKYMQQYMQEAESVVIVPKLNEWLSQKLLPTHLKQKLTEIGVTETKYVEMYTDVFDDVLVLPTMTKWLEERVFPPQAALKLESLGLADKKANAKGI</sequence>
<dbReference type="InParanoid" id="H3GJC6"/>
<dbReference type="VEuPathDB" id="FungiDB:KRP23_11810"/>
<name>H3GJC6_PHYRM</name>
<reference evidence="2" key="1">
    <citation type="journal article" date="2006" name="Science">
        <title>Phytophthora genome sequences uncover evolutionary origins and mechanisms of pathogenesis.</title>
        <authorList>
            <person name="Tyler B.M."/>
            <person name="Tripathy S."/>
            <person name="Zhang X."/>
            <person name="Dehal P."/>
            <person name="Jiang R.H."/>
            <person name="Aerts A."/>
            <person name="Arredondo F.D."/>
            <person name="Baxter L."/>
            <person name="Bensasson D."/>
            <person name="Beynon J.L."/>
            <person name="Chapman J."/>
            <person name="Damasceno C.M."/>
            <person name="Dorrance A.E."/>
            <person name="Dou D."/>
            <person name="Dickerman A.W."/>
            <person name="Dubchak I.L."/>
            <person name="Garbelotto M."/>
            <person name="Gijzen M."/>
            <person name="Gordon S.G."/>
            <person name="Govers F."/>
            <person name="Grunwald N.J."/>
            <person name="Huang W."/>
            <person name="Ivors K.L."/>
            <person name="Jones R.W."/>
            <person name="Kamoun S."/>
            <person name="Krampis K."/>
            <person name="Lamour K.H."/>
            <person name="Lee M.K."/>
            <person name="McDonald W.H."/>
            <person name="Medina M."/>
            <person name="Meijer H.J."/>
            <person name="Nordberg E.K."/>
            <person name="Maclean D.J."/>
            <person name="Ospina-Giraldo M.D."/>
            <person name="Morris P.F."/>
            <person name="Phuntumart V."/>
            <person name="Putnam N.H."/>
            <person name="Rash S."/>
            <person name="Rose J.K."/>
            <person name="Sakihama Y."/>
            <person name="Salamov A.A."/>
            <person name="Savidor A."/>
            <person name="Scheuring C.F."/>
            <person name="Smith B.M."/>
            <person name="Sobral B.W."/>
            <person name="Terry A."/>
            <person name="Torto-Alalibo T.A."/>
            <person name="Win J."/>
            <person name="Xu Z."/>
            <person name="Zhang H."/>
            <person name="Grigoriev I.V."/>
            <person name="Rokhsar D.S."/>
            <person name="Boore J.L."/>
        </authorList>
    </citation>
    <scope>NUCLEOTIDE SEQUENCE [LARGE SCALE GENOMIC DNA]</scope>
    <source>
        <strain evidence="2">Pr102</strain>
    </source>
</reference>
<accession>H3GJC6</accession>
<dbReference type="HOGENOM" id="CLU_1499167_0_0_1"/>
<evidence type="ECO:0000313" key="1">
    <source>
        <dbReference type="EnsemblProtists" id="Phyra76263"/>
    </source>
</evidence>
<dbReference type="VEuPathDB" id="FungiDB:KRP22_14111"/>
<dbReference type="Proteomes" id="UP000005238">
    <property type="component" value="Unassembled WGS sequence"/>
</dbReference>
<protein>
    <recommendedName>
        <fullName evidence="3">RxLR effector protein</fullName>
    </recommendedName>
</protein>
<keyword evidence="2" id="KW-1185">Reference proteome</keyword>
<organism evidence="1 2">
    <name type="scientific">Phytophthora ramorum</name>
    <name type="common">Sudden oak death agent</name>
    <dbReference type="NCBI Taxonomy" id="164328"/>
    <lineage>
        <taxon>Eukaryota</taxon>
        <taxon>Sar</taxon>
        <taxon>Stramenopiles</taxon>
        <taxon>Oomycota</taxon>
        <taxon>Peronosporomycetes</taxon>
        <taxon>Peronosporales</taxon>
        <taxon>Peronosporaceae</taxon>
        <taxon>Phytophthora</taxon>
    </lineage>
</organism>
<dbReference type="EMBL" id="DS566014">
    <property type="status" value="NOT_ANNOTATED_CDS"/>
    <property type="molecule type" value="Genomic_DNA"/>
</dbReference>
<dbReference type="eggNOG" id="ENOG502RGS0">
    <property type="taxonomic scope" value="Eukaryota"/>
</dbReference>
<dbReference type="AlphaFoldDB" id="H3GJC6"/>
<evidence type="ECO:0008006" key="3">
    <source>
        <dbReference type="Google" id="ProtNLM"/>
    </source>
</evidence>
<proteinExistence type="predicted"/>
<dbReference type="OMA" id="DWYRESI"/>
<reference evidence="1" key="2">
    <citation type="submission" date="2015-06" db="UniProtKB">
        <authorList>
            <consortium name="EnsemblProtists"/>
        </authorList>
    </citation>
    <scope>IDENTIFICATION</scope>
    <source>
        <strain evidence="1">Pr102</strain>
    </source>
</reference>